<evidence type="ECO:0000259" key="7">
    <source>
        <dbReference type="Pfam" id="PF00892"/>
    </source>
</evidence>
<feature type="domain" description="EamA" evidence="7">
    <location>
        <begin position="149"/>
        <end position="284"/>
    </location>
</feature>
<evidence type="ECO:0000256" key="6">
    <source>
        <dbReference type="SAM" id="Phobius"/>
    </source>
</evidence>
<evidence type="ECO:0000313" key="9">
    <source>
        <dbReference type="Proteomes" id="UP001237595"/>
    </source>
</evidence>
<comment type="caution">
    <text evidence="8">The sequence shown here is derived from an EMBL/GenBank/DDBJ whole genome shotgun (WGS) entry which is preliminary data.</text>
</comment>
<feature type="transmembrane region" description="Helical" evidence="6">
    <location>
        <begin position="268"/>
        <end position="285"/>
    </location>
</feature>
<dbReference type="Gene3D" id="1.10.3730.20">
    <property type="match status" value="1"/>
</dbReference>
<dbReference type="SUPFAM" id="SSF103481">
    <property type="entry name" value="Multidrug resistance efflux transporter EmrE"/>
    <property type="match status" value="2"/>
</dbReference>
<reference evidence="8 9" key="1">
    <citation type="submission" date="2023-04" db="EMBL/GenBank/DDBJ databases">
        <title>Draft genome sequence of Saccharopolyspora sp. TS4A08 isolated from sweet potato rhizospheric soil.</title>
        <authorList>
            <person name="Suksaard P."/>
            <person name="Duangmal K."/>
        </authorList>
    </citation>
    <scope>NUCLEOTIDE SEQUENCE [LARGE SCALE GENOMIC DNA]</scope>
    <source>
        <strain evidence="8 9">TS4A08</strain>
    </source>
</reference>
<keyword evidence="5 6" id="KW-0472">Membrane</keyword>
<feature type="transmembrane region" description="Helical" evidence="6">
    <location>
        <begin position="211"/>
        <end position="230"/>
    </location>
</feature>
<evidence type="ECO:0000256" key="2">
    <source>
        <dbReference type="ARBA" id="ARBA00007362"/>
    </source>
</evidence>
<comment type="similarity">
    <text evidence="2">Belongs to the EamA transporter family.</text>
</comment>
<dbReference type="InterPro" id="IPR050638">
    <property type="entry name" value="AA-Vitamin_Transporters"/>
</dbReference>
<feature type="domain" description="EamA" evidence="7">
    <location>
        <begin position="13"/>
        <end position="138"/>
    </location>
</feature>
<dbReference type="Proteomes" id="UP001237595">
    <property type="component" value="Unassembled WGS sequence"/>
</dbReference>
<dbReference type="PANTHER" id="PTHR32322">
    <property type="entry name" value="INNER MEMBRANE TRANSPORTER"/>
    <property type="match status" value="1"/>
</dbReference>
<dbReference type="Pfam" id="PF00892">
    <property type="entry name" value="EamA"/>
    <property type="match status" value="2"/>
</dbReference>
<feature type="transmembrane region" description="Helical" evidence="6">
    <location>
        <begin position="147"/>
        <end position="168"/>
    </location>
</feature>
<evidence type="ECO:0000256" key="1">
    <source>
        <dbReference type="ARBA" id="ARBA00004141"/>
    </source>
</evidence>
<dbReference type="InterPro" id="IPR037185">
    <property type="entry name" value="EmrE-like"/>
</dbReference>
<evidence type="ECO:0000256" key="5">
    <source>
        <dbReference type="ARBA" id="ARBA00023136"/>
    </source>
</evidence>
<dbReference type="InterPro" id="IPR000620">
    <property type="entry name" value="EamA_dom"/>
</dbReference>
<protein>
    <submittedName>
        <fullName evidence="8">DMT family transporter</fullName>
    </submittedName>
</protein>
<feature type="transmembrane region" description="Helical" evidence="6">
    <location>
        <begin position="69"/>
        <end position="87"/>
    </location>
</feature>
<accession>A0ABT6PLT6</accession>
<proteinExistence type="inferred from homology"/>
<feature type="transmembrane region" description="Helical" evidence="6">
    <location>
        <begin position="36"/>
        <end position="57"/>
    </location>
</feature>
<sequence>MNNPTSYLRLGALALFWGASFLLIKLGLEALSPTQIALARIVLGALTLLAICAVRGLRIPGDRVLWRHVAVAAVFANALPWVLLAVGEQTVESGLAGVLNATTPLWTVLFGLLAGREALPPRRAAGLLLGFLGVLVIFAPWQGGGMLGWGVLACVAASASYGIGFVYTGRFITGRGTPPLALASMQLTAAIGFSVLALPLDGLRMVHWEPVALLAVLTLGVVGTGIGFALNYRLIGDEGATTASTVTYVMPIFSVLLGWLLLGEQLPLRVILGMVVVLLGVALTHRKTPGAPALLTRAGRSFARASELYADLARNHPMK</sequence>
<evidence type="ECO:0000313" key="8">
    <source>
        <dbReference type="EMBL" id="MDI2028933.1"/>
    </source>
</evidence>
<keyword evidence="9" id="KW-1185">Reference proteome</keyword>
<feature type="transmembrane region" description="Helical" evidence="6">
    <location>
        <begin position="7"/>
        <end position="24"/>
    </location>
</feature>
<keyword evidence="4 6" id="KW-1133">Transmembrane helix</keyword>
<dbReference type="PANTHER" id="PTHR32322:SF9">
    <property type="entry name" value="AMINO-ACID METABOLITE EFFLUX PUMP-RELATED"/>
    <property type="match status" value="1"/>
</dbReference>
<comment type="subcellular location">
    <subcellularLocation>
        <location evidence="1">Membrane</location>
        <topology evidence="1">Multi-pass membrane protein</topology>
    </subcellularLocation>
</comment>
<feature type="transmembrane region" description="Helical" evidence="6">
    <location>
        <begin position="93"/>
        <end position="112"/>
    </location>
</feature>
<feature type="transmembrane region" description="Helical" evidence="6">
    <location>
        <begin position="180"/>
        <end position="199"/>
    </location>
</feature>
<feature type="transmembrane region" description="Helical" evidence="6">
    <location>
        <begin position="242"/>
        <end position="262"/>
    </location>
</feature>
<name>A0ABT6PLT6_9PSEU</name>
<feature type="transmembrane region" description="Helical" evidence="6">
    <location>
        <begin position="124"/>
        <end position="141"/>
    </location>
</feature>
<evidence type="ECO:0000256" key="3">
    <source>
        <dbReference type="ARBA" id="ARBA00022692"/>
    </source>
</evidence>
<organism evidence="8 9">
    <name type="scientific">Saccharopolyspora ipomoeae</name>
    <dbReference type="NCBI Taxonomy" id="3042027"/>
    <lineage>
        <taxon>Bacteria</taxon>
        <taxon>Bacillati</taxon>
        <taxon>Actinomycetota</taxon>
        <taxon>Actinomycetes</taxon>
        <taxon>Pseudonocardiales</taxon>
        <taxon>Pseudonocardiaceae</taxon>
        <taxon>Saccharopolyspora</taxon>
    </lineage>
</organism>
<keyword evidence="3 6" id="KW-0812">Transmembrane</keyword>
<gene>
    <name evidence="8" type="ORF">QFW96_09940</name>
</gene>
<evidence type="ECO:0000256" key="4">
    <source>
        <dbReference type="ARBA" id="ARBA00022989"/>
    </source>
</evidence>
<dbReference type="EMBL" id="JASAOF010000004">
    <property type="protein sequence ID" value="MDI2028933.1"/>
    <property type="molecule type" value="Genomic_DNA"/>
</dbReference>
<dbReference type="RefSeq" id="WP_281455293.1">
    <property type="nucleotide sequence ID" value="NZ_JASAOF010000004.1"/>
</dbReference>